<dbReference type="CDD" id="cd09839">
    <property type="entry name" value="M1_like_TAF2"/>
    <property type="match status" value="1"/>
</dbReference>
<feature type="domain" description="Bromo" evidence="15">
    <location>
        <begin position="1222"/>
        <end position="1294"/>
    </location>
</feature>
<dbReference type="PROSITE" id="PS00578">
    <property type="entry name" value="RIBOSOMAL_S6E"/>
    <property type="match status" value="1"/>
</dbReference>
<dbReference type="Gene3D" id="2.60.40.1730">
    <property type="entry name" value="tricorn interacting facor f3 domain"/>
    <property type="match status" value="1"/>
</dbReference>
<keyword evidence="6" id="KW-0805">Transcription regulation</keyword>
<feature type="compositionally biased region" description="Low complexity" evidence="14">
    <location>
        <begin position="1147"/>
        <end position="1157"/>
    </location>
</feature>
<dbReference type="InterPro" id="IPR018282">
    <property type="entry name" value="Ribosomal_eS6_CS"/>
</dbReference>
<dbReference type="GO" id="GO:0000976">
    <property type="term" value="F:transcription cis-regulatory region binding"/>
    <property type="evidence" value="ECO:0007669"/>
    <property type="project" value="TreeGrafter"/>
</dbReference>
<evidence type="ECO:0000256" key="4">
    <source>
        <dbReference type="ARBA" id="ARBA00017363"/>
    </source>
</evidence>
<dbReference type="InterPro" id="IPR036427">
    <property type="entry name" value="Bromodomain-like_sf"/>
</dbReference>
<comment type="similarity">
    <text evidence="3">Belongs to the TAF2 family.</text>
</comment>
<gene>
    <name evidence="16" type="ORF">INT43_001395</name>
</gene>
<feature type="domain" description="Bromo" evidence="15">
    <location>
        <begin position="1415"/>
        <end position="1487"/>
    </location>
</feature>
<evidence type="ECO:0000256" key="6">
    <source>
        <dbReference type="ARBA" id="ARBA00023015"/>
    </source>
</evidence>
<evidence type="ECO:0000256" key="13">
    <source>
        <dbReference type="PROSITE-ProRule" id="PRU00035"/>
    </source>
</evidence>
<dbReference type="GO" id="GO:0016251">
    <property type="term" value="F:RNA polymerase II general transcription initiation factor activity"/>
    <property type="evidence" value="ECO:0007669"/>
    <property type="project" value="TreeGrafter"/>
</dbReference>
<dbReference type="PANTHER" id="PTHR15137">
    <property type="entry name" value="TRANSCRIPTION INITIATION FACTOR TFIID"/>
    <property type="match status" value="1"/>
</dbReference>
<dbReference type="SMART" id="SM00297">
    <property type="entry name" value="BROMO"/>
    <property type="match status" value="4"/>
</dbReference>
<protein>
    <recommendedName>
        <fullName evidence="4">Transcription initiation factor TFIID subunit 2</fullName>
    </recommendedName>
    <alternativeName>
        <fullName evidence="12">TBP-associated factor 2</fullName>
    </alternativeName>
</protein>
<keyword evidence="8" id="KW-0804">Transcription</keyword>
<dbReference type="EMBL" id="JAEPQZ010000018">
    <property type="protein sequence ID" value="KAG2171919.1"/>
    <property type="molecule type" value="Genomic_DNA"/>
</dbReference>
<dbReference type="GO" id="GO:0006412">
    <property type="term" value="P:translation"/>
    <property type="evidence" value="ECO:0007669"/>
    <property type="project" value="InterPro"/>
</dbReference>
<keyword evidence="9" id="KW-0539">Nucleus</keyword>
<evidence type="ECO:0000256" key="5">
    <source>
        <dbReference type="ARBA" id="ARBA00022980"/>
    </source>
</evidence>
<feature type="compositionally biased region" description="Polar residues" evidence="14">
    <location>
        <begin position="1164"/>
        <end position="1176"/>
    </location>
</feature>
<dbReference type="FunFam" id="1.10.390.10:FF:000011">
    <property type="entry name" value="Transcription initiation factor TFIID subunit"/>
    <property type="match status" value="1"/>
</dbReference>
<dbReference type="InterPro" id="IPR057991">
    <property type="entry name" value="TPR_TAF2_C"/>
</dbReference>
<keyword evidence="5" id="KW-0689">Ribosomal protein</keyword>
<evidence type="ECO:0000259" key="15">
    <source>
        <dbReference type="PROSITE" id="PS50014"/>
    </source>
</evidence>
<dbReference type="InterPro" id="IPR037813">
    <property type="entry name" value="TAF2"/>
</dbReference>
<dbReference type="SMART" id="SM01405">
    <property type="entry name" value="Ribosomal_S6e"/>
    <property type="match status" value="1"/>
</dbReference>
<feature type="region of interest" description="Disordered" evidence="14">
    <location>
        <begin position="1508"/>
        <end position="1575"/>
    </location>
</feature>
<organism evidence="16 17">
    <name type="scientific">Mortierella isabellina</name>
    <name type="common">Filamentous fungus</name>
    <name type="synonym">Umbelopsis isabellina</name>
    <dbReference type="NCBI Taxonomy" id="91625"/>
    <lineage>
        <taxon>Eukaryota</taxon>
        <taxon>Fungi</taxon>
        <taxon>Fungi incertae sedis</taxon>
        <taxon>Mucoromycota</taxon>
        <taxon>Mucoromycotina</taxon>
        <taxon>Umbelopsidomycetes</taxon>
        <taxon>Umbelopsidales</taxon>
        <taxon>Umbelopsidaceae</taxon>
        <taxon>Umbelopsis</taxon>
    </lineage>
</organism>
<evidence type="ECO:0000256" key="9">
    <source>
        <dbReference type="ARBA" id="ARBA00023242"/>
    </source>
</evidence>
<comment type="similarity">
    <text evidence="2">Belongs to the eukaryotic ribosomal protein eS6 family.</text>
</comment>
<dbReference type="PANTHER" id="PTHR15137:SF9">
    <property type="entry name" value="TRANSCRIPTION INITIATION FACTOR TFIID SUBUNIT 2"/>
    <property type="match status" value="1"/>
</dbReference>
<evidence type="ECO:0000256" key="12">
    <source>
        <dbReference type="ARBA" id="ARBA00076306"/>
    </source>
</evidence>
<evidence type="ECO:0000256" key="14">
    <source>
        <dbReference type="SAM" id="MobiDB-lite"/>
    </source>
</evidence>
<sequence length="2048" mass="230796">GYAELSVLPLQPNLDSVQINFKQGNITHVTINGDPAQYTYKDPLSDVTMGPNTTIGNHQSYKGKYLTALKDADEGELKVMIPSEAIVQAKGDDAYLESATVLPTTINRGESSAPPTPGGPTITNYAPITIRIDYVLESPSAGVVFVEPDPVVAPYRDRHVYTTNQPMTGGTRLWLPCVDKVSERCMWDMIFILPQKMTFSEDDVYDESTNDVFQDDKKHSRGISHWQIPHSCCLQTTHPTDPSKKIVHYSLTVPTAAPFIGFAIGPFEMIKLSTEDLQLEIVADVDLGINQKQSAMTGINMMPDIYVFCLPGQVDELTNSASFLANAMHFFSQEYGTYPFVNYKLVFVEEAWDPVVSCASMSICSVSLLHPAEVIDQTYETRRVLSIALATQWFGVHIVQKVWSDIWLIVSLAHYMAYVFLRKHLGNNEYRLRLKKDMLRCVSLDVNRPPIFNSMLPAPLDQDDLDFIRLKGPLVLYILDKRMTKAGSTRGLSRVIPKILVEAMSGELTLNALSTHWFLRQCRKVSGHDTKTFAEQWIYGSGCPKFTFKYHFNRKKMVVEIDMTQENSSAASAPPTDVMTDVNNTLAFQDSVTTIFTGNFIARIHEADGTPYEHILDIQTSAKRFEVQFNTKYKRIRRNTKRFQAKQAAAAAAAAEEEQMEGEEGENTSSIVPSLGLGMPLFEEDQYRQEWRLVEWGQEEDDTSGAASATFDWIRLDAEFEWICTIKFEQPDYMWAAQLTKDWDVVAQYEALEALKTMPSAMTSTSLLRAIMDQRCFYRIRMQAATALARCALPDLNWVGLLQLTKIFQTKYCFPPHNEDAFVDPVLPMVQCIPRPNNFSNFVDYFVQKGIVAAFALIRDENGVCPPPVCKLLLDLLKYNDNTGNEVEDSYYVCALINALGDALLPISAVDPDLTDPKRKLFVETAIAEIERYRTRDIVIPSYHNIVTVNCLEVYTGLMLSGLMKTDLALFMNYSRYGNFEDIRMVAFDSILLLCGLSDNTILKYMFDITQFDLSPSIRHYVAKALLVAFGLMIRGNYSTSSAVEEFAEEEGRVIIEDAWRKRPNGLVEFHKAILDIRAVFSMNIGLQKYLWNTLNNHAAVRLDHRVLKYILQFCEYAYKPVDVGLKVTIRMPTLPAPSVIEDAEVTPSSSRTTTSPMAETPKAISQPSPTVSAPTTVAPVNKVNKPPKEPKENKLPKPKLPSDGIPLEDLKKAKRVLSKLLKHKASFWFRQAVDPIRDGAPDYFKYVKTPMDLGTVQTKLDNMQYKTLKEFENDVRLVFSNCYVFNPSGTEVYNEGQALEALYEKEWAKLNGQSRELNMTIVESPVQTPTEVVPSKPPAAEPIPAPSVNVKNSVAPAPVTPAATAAAAAPKPKPKPAAAPRPQAAIAKPTNGAMEAKKDKTDMEKCQAVLQKVLQNKLSAEFRQPVDPDLQGIPHYRQIITNPMDFGTVKTKLKKGKYANAKEFDQDCRLVFRNCYTFNPPDNPVFQLCKSLEKEYSKYWQQIFGNKSSTPESPAQAAGTATSSPKVTSVKLSTPQPPTQRPHATSVPPKVASSPVIKEEPRPASIGPETAAALSDNNKPVVSAPLDMTMNPLNYNKCEHILQKLSDNPAALPFLQPVDPVALGIPMYFDIIKKPMDLGTVRNKLTSHQYKTVEDFEMDVRQIFWNCFRFNMAGSWVEQQGRELEAVFHELYWADYPRPDMLNPTQHKAARNVLIKLMTHEAATIFLEPVDANILPNYYTVIKTPMDFRKISEKLTFPNYTQLDQLTADIEQIFTNCFTYNAPGVWGHNQGKRLQKYFHGLVSKDPLNIANPATGCQKLIEIEDERRVRVFMDKRMSAEVAGDSIGDEFKGYVFRISGGNDKQGFPMKQGVLLPHRVRLLLSKGHSTYRPRRTGERKRKSVRGCIVSSDLSVISLVVVKQGEQDIPGLTDTAVPKRLGPKRANNIRKFFNLDKTDDVRKFVIRREVQPKNPEKKPYTKAPKIQRLVTPVTLQRKRRQQALKRRRAEASKEAEANYKELLAKRVKESKERKQEIKRRRTSSMQKSSSA</sequence>
<dbReference type="InterPro" id="IPR001377">
    <property type="entry name" value="Ribosomal_eS6"/>
</dbReference>
<dbReference type="Proteomes" id="UP000654370">
    <property type="component" value="Unassembled WGS sequence"/>
</dbReference>
<evidence type="ECO:0000313" key="16">
    <source>
        <dbReference type="EMBL" id="KAG2171919.1"/>
    </source>
</evidence>
<dbReference type="InterPro" id="IPR001487">
    <property type="entry name" value="Bromodomain"/>
</dbReference>
<feature type="domain" description="Bromo" evidence="15">
    <location>
        <begin position="1719"/>
        <end position="1789"/>
    </location>
</feature>
<feature type="region of interest" description="Disordered" evidence="14">
    <location>
        <begin position="1143"/>
        <end position="1206"/>
    </location>
</feature>
<dbReference type="Pfam" id="PF25316">
    <property type="entry name" value="TAF2_3rd"/>
    <property type="match status" value="1"/>
</dbReference>
<dbReference type="InterPro" id="IPR027268">
    <property type="entry name" value="Peptidase_M4/M1_CTD_sf"/>
</dbReference>
<dbReference type="PROSITE" id="PS00633">
    <property type="entry name" value="BROMODOMAIN_1"/>
    <property type="match status" value="2"/>
</dbReference>
<dbReference type="OrthoDB" id="308861at2759"/>
<feature type="compositionally biased region" description="Polar residues" evidence="14">
    <location>
        <begin position="1508"/>
        <end position="1535"/>
    </location>
</feature>
<dbReference type="HAMAP" id="MF_00512">
    <property type="entry name" value="Ribosomal_eS6"/>
    <property type="match status" value="1"/>
</dbReference>
<dbReference type="SUPFAM" id="SSF47370">
    <property type="entry name" value="Bromodomain"/>
    <property type="match status" value="4"/>
</dbReference>
<feature type="domain" description="Bromo" evidence="15">
    <location>
        <begin position="1607"/>
        <end position="1679"/>
    </location>
</feature>
<dbReference type="SUPFAM" id="SSF63737">
    <property type="entry name" value="Leukotriene A4 hydrolase N-terminal domain"/>
    <property type="match status" value="1"/>
</dbReference>
<dbReference type="Pfam" id="PF25577">
    <property type="entry name" value="TPR_TAF2_C"/>
    <property type="match status" value="1"/>
</dbReference>
<keyword evidence="7 13" id="KW-0103">Bromodomain</keyword>
<dbReference type="Gene3D" id="1.10.390.10">
    <property type="entry name" value="Neutral Protease Domain 2"/>
    <property type="match status" value="1"/>
</dbReference>
<reference evidence="16" key="1">
    <citation type="submission" date="2020-12" db="EMBL/GenBank/DDBJ databases">
        <title>Metabolic potential, ecology and presence of endohyphal bacteria is reflected in genomic diversity of Mucoromycotina.</title>
        <authorList>
            <person name="Muszewska A."/>
            <person name="Okrasinska A."/>
            <person name="Steczkiewicz K."/>
            <person name="Drgas O."/>
            <person name="Orlowska M."/>
            <person name="Perlinska-Lenart U."/>
            <person name="Aleksandrzak-Piekarczyk T."/>
            <person name="Szatraj K."/>
            <person name="Zielenkiewicz U."/>
            <person name="Pilsyk S."/>
            <person name="Malc E."/>
            <person name="Mieczkowski P."/>
            <person name="Kruszewska J.S."/>
            <person name="Biernat P."/>
            <person name="Pawlowska J."/>
        </authorList>
    </citation>
    <scope>NUCLEOTIDE SEQUENCE</scope>
    <source>
        <strain evidence="16">WA0000067209</strain>
    </source>
</reference>
<dbReference type="GO" id="GO:0005840">
    <property type="term" value="C:ribosome"/>
    <property type="evidence" value="ECO:0007669"/>
    <property type="project" value="UniProtKB-KW"/>
</dbReference>
<evidence type="ECO:0000313" key="17">
    <source>
        <dbReference type="Proteomes" id="UP000654370"/>
    </source>
</evidence>
<dbReference type="GO" id="GO:0006367">
    <property type="term" value="P:transcription initiation at RNA polymerase II promoter"/>
    <property type="evidence" value="ECO:0007669"/>
    <property type="project" value="TreeGrafter"/>
</dbReference>
<keyword evidence="17" id="KW-1185">Reference proteome</keyword>
<accession>A0A8H7PDZ6</accession>
<dbReference type="InterPro" id="IPR042097">
    <property type="entry name" value="Aminopeptidase_N-like_N_sf"/>
</dbReference>
<comment type="subcellular location">
    <subcellularLocation>
        <location evidence="1">Nucleus</location>
    </subcellularLocation>
</comment>
<dbReference type="Pfam" id="PF01092">
    <property type="entry name" value="Ribosomal_S6e"/>
    <property type="match status" value="1"/>
</dbReference>
<dbReference type="InterPro" id="IPR020924">
    <property type="entry name" value="Ribosomal_eS6_arc"/>
</dbReference>
<dbReference type="SUPFAM" id="SSF55486">
    <property type="entry name" value="Metalloproteases ('zincins'), catalytic domain"/>
    <property type="match status" value="1"/>
</dbReference>
<name>A0A8H7PDZ6_MORIS</name>
<dbReference type="InterPro" id="IPR018359">
    <property type="entry name" value="Bromodomain_CS"/>
</dbReference>
<dbReference type="PROSITE" id="PS50014">
    <property type="entry name" value="BROMODOMAIN_2"/>
    <property type="match status" value="4"/>
</dbReference>
<dbReference type="PRINTS" id="PR00503">
    <property type="entry name" value="BROMODOMAIN"/>
</dbReference>
<feature type="compositionally biased region" description="Basic and acidic residues" evidence="14">
    <location>
        <begin position="2006"/>
        <end position="2032"/>
    </location>
</feature>
<dbReference type="GO" id="GO:1990904">
    <property type="term" value="C:ribonucleoprotein complex"/>
    <property type="evidence" value="ECO:0007669"/>
    <property type="project" value="UniProtKB-KW"/>
</dbReference>
<dbReference type="GO" id="GO:0003735">
    <property type="term" value="F:structural constituent of ribosome"/>
    <property type="evidence" value="ECO:0007669"/>
    <property type="project" value="InterPro"/>
</dbReference>
<evidence type="ECO:0000256" key="7">
    <source>
        <dbReference type="ARBA" id="ARBA00023117"/>
    </source>
</evidence>
<dbReference type="GO" id="GO:0003682">
    <property type="term" value="F:chromatin binding"/>
    <property type="evidence" value="ECO:0007669"/>
    <property type="project" value="TreeGrafter"/>
</dbReference>
<evidence type="ECO:0000256" key="11">
    <source>
        <dbReference type="ARBA" id="ARBA00025346"/>
    </source>
</evidence>
<feature type="compositionally biased region" description="Basic residues" evidence="14">
    <location>
        <begin position="1993"/>
        <end position="2005"/>
    </location>
</feature>
<dbReference type="Gene3D" id="1.20.920.10">
    <property type="entry name" value="Bromodomain-like"/>
    <property type="match status" value="4"/>
</dbReference>
<feature type="non-terminal residue" evidence="16">
    <location>
        <position position="1"/>
    </location>
</feature>
<evidence type="ECO:0000256" key="8">
    <source>
        <dbReference type="ARBA" id="ARBA00023163"/>
    </source>
</evidence>
<dbReference type="GO" id="GO:0005669">
    <property type="term" value="C:transcription factor TFIID complex"/>
    <property type="evidence" value="ECO:0007669"/>
    <property type="project" value="InterPro"/>
</dbReference>
<evidence type="ECO:0000256" key="2">
    <source>
        <dbReference type="ARBA" id="ARBA00009312"/>
    </source>
</evidence>
<dbReference type="Gene3D" id="1.20.5.2650">
    <property type="match status" value="1"/>
</dbReference>
<feature type="region of interest" description="Disordered" evidence="14">
    <location>
        <begin position="1992"/>
        <end position="2048"/>
    </location>
</feature>
<evidence type="ECO:0000256" key="10">
    <source>
        <dbReference type="ARBA" id="ARBA00023274"/>
    </source>
</evidence>
<evidence type="ECO:0000256" key="3">
    <source>
        <dbReference type="ARBA" id="ARBA00010937"/>
    </source>
</evidence>
<dbReference type="InterPro" id="IPR057345">
    <property type="entry name" value="Ig-like_TAF2"/>
</dbReference>
<keyword evidence="10" id="KW-0687">Ribonucleoprotein</keyword>
<comment type="caution">
    <text evidence="16">The sequence shown here is derived from an EMBL/GenBank/DDBJ whole genome shotgun (WGS) entry which is preliminary data.</text>
</comment>
<evidence type="ECO:0000256" key="1">
    <source>
        <dbReference type="ARBA" id="ARBA00004123"/>
    </source>
</evidence>
<feature type="compositionally biased region" description="Basic and acidic residues" evidence="14">
    <location>
        <begin position="1187"/>
        <end position="1196"/>
    </location>
</feature>
<dbReference type="Pfam" id="PF00439">
    <property type="entry name" value="Bromodomain"/>
    <property type="match status" value="4"/>
</dbReference>
<proteinExistence type="inferred from homology"/>
<comment type="function">
    <text evidence="11">Functions as a component of the DNA-binding general transcription factor complex TFIID. Binding of TFIID to a promoter (with or without TATA element) is the initial step in pre-initiation complex (PIC) formation. TFIID plays a key role in the regulation of gene expression by RNA polymerase II through different activities such as transcription activator interaction, core promoter recognition and selectivity, TFIIA and TFIIB interaction, chromatin modification (histone acetylation by TAF1), facilitation of DNA opening and initiation of transcription.</text>
</comment>
<dbReference type="GO" id="GO:0006325">
    <property type="term" value="P:chromatin organization"/>
    <property type="evidence" value="ECO:0007669"/>
    <property type="project" value="UniProtKB-ARBA"/>
</dbReference>